<reference evidence="13" key="2">
    <citation type="journal article" date="2021" name="PeerJ">
        <title>Extensive microbial diversity within the chicken gut microbiome revealed by metagenomics and culture.</title>
        <authorList>
            <person name="Gilroy R."/>
            <person name="Ravi A."/>
            <person name="Getino M."/>
            <person name="Pursley I."/>
            <person name="Horton D.L."/>
            <person name="Alikhan N.F."/>
            <person name="Baker D."/>
            <person name="Gharbi K."/>
            <person name="Hall N."/>
            <person name="Watson M."/>
            <person name="Adriaenssens E.M."/>
            <person name="Foster-Nyarko E."/>
            <person name="Jarju S."/>
            <person name="Secka A."/>
            <person name="Antonio M."/>
            <person name="Oren A."/>
            <person name="Chaudhuri R.R."/>
            <person name="La Ragione R."/>
            <person name="Hildebrand F."/>
            <person name="Pallen M.J."/>
        </authorList>
    </citation>
    <scope>NUCLEOTIDE SEQUENCE</scope>
    <source>
        <strain evidence="13">ChiSjej4B22-8349</strain>
    </source>
</reference>
<evidence type="ECO:0000256" key="2">
    <source>
        <dbReference type="ARBA" id="ARBA00004651"/>
    </source>
</evidence>
<keyword evidence="4" id="KW-1003">Cell membrane</keyword>
<dbReference type="SUPFAM" id="SSF55874">
    <property type="entry name" value="ATPase domain of HSP90 chaperone/DNA topoisomerase II/histidine kinase"/>
    <property type="match status" value="1"/>
</dbReference>
<keyword evidence="9" id="KW-0902">Two-component regulatory system</keyword>
<dbReference type="Proteomes" id="UP000824130">
    <property type="component" value="Unassembled WGS sequence"/>
</dbReference>
<dbReference type="InterPro" id="IPR050351">
    <property type="entry name" value="BphY/WalK/GraS-like"/>
</dbReference>
<keyword evidence="5" id="KW-0808">Transferase</keyword>
<dbReference type="PANTHER" id="PTHR45453">
    <property type="entry name" value="PHOSPHATE REGULON SENSOR PROTEIN PHOR"/>
    <property type="match status" value="1"/>
</dbReference>
<evidence type="ECO:0000256" key="7">
    <source>
        <dbReference type="ARBA" id="ARBA00022777"/>
    </source>
</evidence>
<comment type="caution">
    <text evidence="13">The sequence shown here is derived from an EMBL/GenBank/DDBJ whole genome shotgun (WGS) entry which is preliminary data.</text>
</comment>
<evidence type="ECO:0000259" key="12">
    <source>
        <dbReference type="PROSITE" id="PS50109"/>
    </source>
</evidence>
<dbReference type="PROSITE" id="PS50109">
    <property type="entry name" value="HIS_KIN"/>
    <property type="match status" value="1"/>
</dbReference>
<proteinExistence type="predicted"/>
<comment type="catalytic activity">
    <reaction evidence="1">
        <text>ATP + protein L-histidine = ADP + protein N-phospho-L-histidine.</text>
        <dbReference type="EC" id="2.7.13.3"/>
    </reaction>
</comment>
<dbReference type="GO" id="GO:0016036">
    <property type="term" value="P:cellular response to phosphate starvation"/>
    <property type="evidence" value="ECO:0007669"/>
    <property type="project" value="TreeGrafter"/>
</dbReference>
<dbReference type="Pfam" id="PF02518">
    <property type="entry name" value="HATPase_c"/>
    <property type="match status" value="1"/>
</dbReference>
<dbReference type="AlphaFoldDB" id="A0A9D1SUF7"/>
<dbReference type="InterPro" id="IPR036890">
    <property type="entry name" value="HATPase_C_sf"/>
</dbReference>
<gene>
    <name evidence="13" type="ORF">IAD25_05680</name>
</gene>
<feature type="transmembrane region" description="Helical" evidence="11">
    <location>
        <begin position="44"/>
        <end position="62"/>
    </location>
</feature>
<evidence type="ECO:0000313" key="13">
    <source>
        <dbReference type="EMBL" id="HIU96188.1"/>
    </source>
</evidence>
<dbReference type="PANTHER" id="PTHR45453:SF2">
    <property type="entry name" value="HISTIDINE KINASE"/>
    <property type="match status" value="1"/>
</dbReference>
<dbReference type="EC" id="2.7.13.3" evidence="3"/>
<comment type="subcellular location">
    <subcellularLocation>
        <location evidence="2">Cell membrane</location>
        <topology evidence="2">Multi-pass membrane protein</topology>
    </subcellularLocation>
</comment>
<dbReference type="Gene3D" id="3.30.565.10">
    <property type="entry name" value="Histidine kinase-like ATPase, C-terminal domain"/>
    <property type="match status" value="1"/>
</dbReference>
<evidence type="ECO:0000256" key="8">
    <source>
        <dbReference type="ARBA" id="ARBA00022989"/>
    </source>
</evidence>
<sequence length="333" mass="37638">MKDSFLWRSAAAYMRSKVRAIAMMCIFAFIFAIILYLYEVSADAIIYASVLCTVVGLIYLLLDFTGFYRKLKSLKSASADVTVSLASLPLAKNAIEQGYEDLIKKLYGELNRLYMENNAARNYIQDYYAMWVHQIKVPISAMKMLLQDQSKSSPLNVQLFNIEQYVEMALSYVRLESDYTDYVIKQYGLDDIVRQAVRKYAPLFIAGKISLDIEDTGFTVNTDEKWLCFVIEQILSNSLKYTKTGKISIFSEAPATLVIRDTGIGIAAEDIPRLTEKGFTGYNGRLGKKSTGIGLYLCNEILSRLHHSMEIRSEVGVGTTVLLHLETEELTVE</sequence>
<evidence type="ECO:0000256" key="10">
    <source>
        <dbReference type="ARBA" id="ARBA00023136"/>
    </source>
</evidence>
<evidence type="ECO:0000256" key="11">
    <source>
        <dbReference type="SAM" id="Phobius"/>
    </source>
</evidence>
<evidence type="ECO:0000256" key="3">
    <source>
        <dbReference type="ARBA" id="ARBA00012438"/>
    </source>
</evidence>
<feature type="domain" description="Histidine kinase" evidence="12">
    <location>
        <begin position="130"/>
        <end position="329"/>
    </location>
</feature>
<protein>
    <recommendedName>
        <fullName evidence="3">histidine kinase</fullName>
        <ecNumber evidence="3">2.7.13.3</ecNumber>
    </recommendedName>
</protein>
<evidence type="ECO:0000313" key="14">
    <source>
        <dbReference type="Proteomes" id="UP000824130"/>
    </source>
</evidence>
<dbReference type="InterPro" id="IPR005467">
    <property type="entry name" value="His_kinase_dom"/>
</dbReference>
<dbReference type="GO" id="GO:0005886">
    <property type="term" value="C:plasma membrane"/>
    <property type="evidence" value="ECO:0007669"/>
    <property type="project" value="UniProtKB-SubCell"/>
</dbReference>
<dbReference type="GO" id="GO:0000155">
    <property type="term" value="F:phosphorelay sensor kinase activity"/>
    <property type="evidence" value="ECO:0007669"/>
    <property type="project" value="TreeGrafter"/>
</dbReference>
<evidence type="ECO:0000256" key="9">
    <source>
        <dbReference type="ARBA" id="ARBA00023012"/>
    </source>
</evidence>
<evidence type="ECO:0000256" key="5">
    <source>
        <dbReference type="ARBA" id="ARBA00022679"/>
    </source>
</evidence>
<name>A0A9D1SUF7_9FIRM</name>
<dbReference type="GO" id="GO:0004721">
    <property type="term" value="F:phosphoprotein phosphatase activity"/>
    <property type="evidence" value="ECO:0007669"/>
    <property type="project" value="TreeGrafter"/>
</dbReference>
<dbReference type="SMART" id="SM00387">
    <property type="entry name" value="HATPase_c"/>
    <property type="match status" value="1"/>
</dbReference>
<evidence type="ECO:0000256" key="6">
    <source>
        <dbReference type="ARBA" id="ARBA00022692"/>
    </source>
</evidence>
<keyword evidence="8 11" id="KW-1133">Transmembrane helix</keyword>
<organism evidence="13 14">
    <name type="scientific">Candidatus Allocopromorpha excrementipullorum</name>
    <dbReference type="NCBI Taxonomy" id="2840743"/>
    <lineage>
        <taxon>Bacteria</taxon>
        <taxon>Bacillati</taxon>
        <taxon>Bacillota</taxon>
        <taxon>Clostridia</taxon>
        <taxon>Eubacteriales</taxon>
        <taxon>Eubacteriaceae</taxon>
        <taxon>Eubacteriaceae incertae sedis</taxon>
        <taxon>Candidatus Allocopromorpha</taxon>
    </lineage>
</organism>
<evidence type="ECO:0000256" key="1">
    <source>
        <dbReference type="ARBA" id="ARBA00000085"/>
    </source>
</evidence>
<feature type="transmembrane region" description="Helical" evidence="11">
    <location>
        <begin position="20"/>
        <end position="38"/>
    </location>
</feature>
<evidence type="ECO:0000256" key="4">
    <source>
        <dbReference type="ARBA" id="ARBA00022475"/>
    </source>
</evidence>
<accession>A0A9D1SUF7</accession>
<keyword evidence="6 11" id="KW-0812">Transmembrane</keyword>
<dbReference type="PRINTS" id="PR00344">
    <property type="entry name" value="BCTRLSENSOR"/>
</dbReference>
<keyword evidence="10 11" id="KW-0472">Membrane</keyword>
<dbReference type="InterPro" id="IPR003594">
    <property type="entry name" value="HATPase_dom"/>
</dbReference>
<dbReference type="InterPro" id="IPR004358">
    <property type="entry name" value="Sig_transdc_His_kin-like_C"/>
</dbReference>
<dbReference type="EMBL" id="DVOB01000124">
    <property type="protein sequence ID" value="HIU96188.1"/>
    <property type="molecule type" value="Genomic_DNA"/>
</dbReference>
<reference evidence="13" key="1">
    <citation type="submission" date="2020-10" db="EMBL/GenBank/DDBJ databases">
        <authorList>
            <person name="Gilroy R."/>
        </authorList>
    </citation>
    <scope>NUCLEOTIDE SEQUENCE</scope>
    <source>
        <strain evidence="13">ChiSjej4B22-8349</strain>
    </source>
</reference>
<keyword evidence="7 13" id="KW-0418">Kinase</keyword>